<dbReference type="InterPro" id="IPR011761">
    <property type="entry name" value="ATP-grasp"/>
</dbReference>
<dbReference type="Gene3D" id="3.40.50.11770">
    <property type="match status" value="1"/>
</dbReference>
<keyword evidence="1" id="KW-0067">ATP-binding</keyword>
<dbReference type="GeneID" id="97549176"/>
<reference evidence="3 4" key="1">
    <citation type="submission" date="2018-05" db="EMBL/GenBank/DDBJ databases">
        <title>Draft genome of Methanospirillum lacunae Ki8-1.</title>
        <authorList>
            <person name="Dueholm M.S."/>
            <person name="Nielsen P.H."/>
            <person name="Bakmann L.F."/>
            <person name="Otzen D.E."/>
        </authorList>
    </citation>
    <scope>NUCLEOTIDE SEQUENCE [LARGE SCALE GENOMIC DNA]</scope>
    <source>
        <strain evidence="3 4">Ki8-1</strain>
    </source>
</reference>
<dbReference type="InterPro" id="IPR003806">
    <property type="entry name" value="ATP-grasp_PylC-type"/>
</dbReference>
<protein>
    <submittedName>
        <fullName evidence="3">ATP-utilizing enzyme (ATP-grasp superfamily)</fullName>
    </submittedName>
</protein>
<comment type="caution">
    <text evidence="3">The sequence shown here is derived from an EMBL/GenBank/DDBJ whole genome shotgun (WGS) entry which is preliminary data.</text>
</comment>
<dbReference type="Gene3D" id="2.30.36.100">
    <property type="match status" value="1"/>
</dbReference>
<evidence type="ECO:0000313" key="3">
    <source>
        <dbReference type="EMBL" id="PWR73845.1"/>
    </source>
</evidence>
<dbReference type="Pfam" id="PF02655">
    <property type="entry name" value="ATP-grasp_3"/>
    <property type="match status" value="1"/>
</dbReference>
<gene>
    <name evidence="3" type="ORF">DK846_01360</name>
</gene>
<evidence type="ECO:0000256" key="1">
    <source>
        <dbReference type="PROSITE-ProRule" id="PRU00409"/>
    </source>
</evidence>
<dbReference type="GO" id="GO:0046872">
    <property type="term" value="F:metal ion binding"/>
    <property type="evidence" value="ECO:0007669"/>
    <property type="project" value="InterPro"/>
</dbReference>
<evidence type="ECO:0000259" key="2">
    <source>
        <dbReference type="PROSITE" id="PS50975"/>
    </source>
</evidence>
<accession>A0A2V2N5Q7</accession>
<dbReference type="Proteomes" id="UP000245657">
    <property type="component" value="Unassembled WGS sequence"/>
</dbReference>
<dbReference type="InterPro" id="IPR024710">
    <property type="entry name" value="MfnD"/>
</dbReference>
<dbReference type="SUPFAM" id="SSF56059">
    <property type="entry name" value="Glutathione synthetase ATP-binding domain-like"/>
    <property type="match status" value="1"/>
</dbReference>
<dbReference type="RefSeq" id="WP_109967125.1">
    <property type="nucleotide sequence ID" value="NZ_CP176093.1"/>
</dbReference>
<keyword evidence="4" id="KW-1185">Reference proteome</keyword>
<feature type="domain" description="ATP-grasp" evidence="2">
    <location>
        <begin position="78"/>
        <end position="273"/>
    </location>
</feature>
<dbReference type="Gene3D" id="3.30.470.20">
    <property type="entry name" value="ATP-grasp fold, B domain"/>
    <property type="match status" value="1"/>
</dbReference>
<dbReference type="PROSITE" id="PS50975">
    <property type="entry name" value="ATP_GRASP"/>
    <property type="match status" value="1"/>
</dbReference>
<proteinExistence type="predicted"/>
<dbReference type="OrthoDB" id="133985at2157"/>
<dbReference type="AlphaFoldDB" id="A0A2V2N5Q7"/>
<sequence length="300" mass="32386">MRVLLAEYASYHDPALAPEGEAMLRTLRDSFVRSGYEVEMPTPGADFADELRRLAPSCEEALVIAPDHLLARYTKIVEDLSRNIGCNSLAIAVCANKRRTADTLKAHGIDVPAEVTTGKRVIKEISGSGAVHMRLRDEEPGTGEFGQEFIKGEHFSVSMVGSRVVGEVCLYYTGEGPMILSLNRQNISIDPDGNFHYDGGETPVDHPRAQEIISTARKAATVLGCQGYIGVDLVVSADRIVVVDVNPRPTDSIVGIAAIMEEEIADIIVKASYGRSPDKVTLKGKATFGKDGAVTVSDRN</sequence>
<name>A0A2V2N5Q7_9EURY</name>
<dbReference type="PIRSF" id="PIRSF016766">
    <property type="entry name" value="UCP016766_ATPgrasp"/>
    <property type="match status" value="1"/>
</dbReference>
<dbReference type="EMBL" id="QGMY01000002">
    <property type="protein sequence ID" value="PWR73845.1"/>
    <property type="molecule type" value="Genomic_DNA"/>
</dbReference>
<organism evidence="3 4">
    <name type="scientific">Methanospirillum lacunae</name>
    <dbReference type="NCBI Taxonomy" id="668570"/>
    <lineage>
        <taxon>Archaea</taxon>
        <taxon>Methanobacteriati</taxon>
        <taxon>Methanobacteriota</taxon>
        <taxon>Stenosarchaea group</taxon>
        <taxon>Methanomicrobia</taxon>
        <taxon>Methanomicrobiales</taxon>
        <taxon>Methanospirillaceae</taxon>
        <taxon>Methanospirillum</taxon>
    </lineage>
</organism>
<keyword evidence="1" id="KW-0547">Nucleotide-binding</keyword>
<evidence type="ECO:0000313" key="4">
    <source>
        <dbReference type="Proteomes" id="UP000245657"/>
    </source>
</evidence>
<dbReference type="GO" id="GO:0005524">
    <property type="term" value="F:ATP binding"/>
    <property type="evidence" value="ECO:0007669"/>
    <property type="project" value="UniProtKB-UniRule"/>
</dbReference>